<keyword evidence="6 9" id="KW-0819">tRNA processing</keyword>
<dbReference type="NCBIfam" id="TIGR00091">
    <property type="entry name" value="tRNA (guanosine(46)-N7)-methyltransferase TrmB"/>
    <property type="match status" value="1"/>
</dbReference>
<dbReference type="AlphaFoldDB" id="A0AAU9D9T2"/>
<dbReference type="SUPFAM" id="SSF53335">
    <property type="entry name" value="S-adenosyl-L-methionine-dependent methyltransferases"/>
    <property type="match status" value="1"/>
</dbReference>
<evidence type="ECO:0000256" key="6">
    <source>
        <dbReference type="ARBA" id="ARBA00022694"/>
    </source>
</evidence>
<dbReference type="RefSeq" id="WP_317698327.1">
    <property type="nucleotide sequence ID" value="NZ_AP026801.1"/>
</dbReference>
<keyword evidence="5 9" id="KW-0949">S-adenosyl-L-methionine</keyword>
<feature type="binding site" evidence="9">
    <location>
        <position position="44"/>
    </location>
    <ligand>
        <name>S-adenosyl-L-methionine</name>
        <dbReference type="ChEBI" id="CHEBI:59789"/>
    </ligand>
</feature>
<keyword evidence="11" id="KW-1185">Reference proteome</keyword>
<comment type="catalytic activity">
    <reaction evidence="1 9">
        <text>guanosine(46) in tRNA + S-adenosyl-L-methionine = N(7)-methylguanosine(46) in tRNA + S-adenosyl-L-homocysteine</text>
        <dbReference type="Rhea" id="RHEA:42708"/>
        <dbReference type="Rhea" id="RHEA-COMP:10188"/>
        <dbReference type="Rhea" id="RHEA-COMP:10189"/>
        <dbReference type="ChEBI" id="CHEBI:57856"/>
        <dbReference type="ChEBI" id="CHEBI:59789"/>
        <dbReference type="ChEBI" id="CHEBI:74269"/>
        <dbReference type="ChEBI" id="CHEBI:74480"/>
        <dbReference type="EC" id="2.1.1.33"/>
    </reaction>
</comment>
<dbReference type="HAMAP" id="MF_01057">
    <property type="entry name" value="tRNA_methyltr_TrmB"/>
    <property type="match status" value="1"/>
</dbReference>
<dbReference type="KEGG" id="xak:KIMC2_09620"/>
<feature type="binding site" evidence="9">
    <location>
        <position position="69"/>
    </location>
    <ligand>
        <name>S-adenosyl-L-methionine</name>
        <dbReference type="ChEBI" id="CHEBI:59789"/>
    </ligand>
</feature>
<evidence type="ECO:0000256" key="1">
    <source>
        <dbReference type="ARBA" id="ARBA00000142"/>
    </source>
</evidence>
<feature type="binding site" evidence="9">
    <location>
        <position position="118"/>
    </location>
    <ligand>
        <name>S-adenosyl-L-methionine</name>
        <dbReference type="ChEBI" id="CHEBI:59789"/>
    </ligand>
</feature>
<feature type="binding site" evidence="9">
    <location>
        <position position="122"/>
    </location>
    <ligand>
        <name>substrate</name>
    </ligand>
</feature>
<dbReference type="GO" id="GO:0008176">
    <property type="term" value="F:tRNA (guanine(46)-N7)-methyltransferase activity"/>
    <property type="evidence" value="ECO:0007669"/>
    <property type="project" value="UniProtKB-UniRule"/>
</dbReference>
<evidence type="ECO:0000313" key="11">
    <source>
        <dbReference type="Proteomes" id="UP001321804"/>
    </source>
</evidence>
<feature type="binding site" evidence="9">
    <location>
        <begin position="193"/>
        <end position="196"/>
    </location>
    <ligand>
        <name>substrate</name>
    </ligand>
</feature>
<dbReference type="FunFam" id="3.40.50.150:FF:000035">
    <property type="entry name" value="tRNA (guanine-N(7)-)-methyltransferase"/>
    <property type="match status" value="1"/>
</dbReference>
<dbReference type="InterPro" id="IPR003358">
    <property type="entry name" value="tRNA_(Gua-N-7)_MeTrfase_Trmb"/>
</dbReference>
<comment type="pathway">
    <text evidence="7 9">tRNA modification; N(7)-methylguanine-tRNA biosynthesis.</text>
</comment>
<dbReference type="PROSITE" id="PS51625">
    <property type="entry name" value="SAM_MT_TRMB"/>
    <property type="match status" value="1"/>
</dbReference>
<reference evidence="10 11" key="1">
    <citation type="journal article" date="2023" name="Microbiol. Spectr.">
        <title>Symbiosis of Carpenter Bees with Uncharacterized Lactic Acid Bacteria Showing NAD Auxotrophy.</title>
        <authorList>
            <person name="Kawasaki S."/>
            <person name="Ozawa K."/>
            <person name="Mori T."/>
            <person name="Yamamoto A."/>
            <person name="Ito M."/>
            <person name="Ohkuma M."/>
            <person name="Sakamoto M."/>
            <person name="Matsutani M."/>
        </authorList>
    </citation>
    <scope>NUCLEOTIDE SEQUENCE [LARGE SCALE GENOMIC DNA]</scope>
    <source>
        <strain evidence="10 11">KimC2</strain>
    </source>
</reference>
<dbReference type="Gene3D" id="3.40.50.150">
    <property type="entry name" value="Vaccinia Virus protein VP39"/>
    <property type="match status" value="1"/>
</dbReference>
<dbReference type="GO" id="GO:0043527">
    <property type="term" value="C:tRNA methyltransferase complex"/>
    <property type="evidence" value="ECO:0007669"/>
    <property type="project" value="TreeGrafter"/>
</dbReference>
<feature type="binding site" evidence="9">
    <location>
        <position position="96"/>
    </location>
    <ligand>
        <name>S-adenosyl-L-methionine</name>
        <dbReference type="ChEBI" id="CHEBI:59789"/>
    </ligand>
</feature>
<protein>
    <recommendedName>
        <fullName evidence="9">tRNA (guanine-N(7)-)-methyltransferase</fullName>
        <ecNumber evidence="9">2.1.1.33</ecNumber>
    </recommendedName>
    <alternativeName>
        <fullName evidence="9">tRNA (guanine(46)-N(7))-methyltransferase</fullName>
    </alternativeName>
    <alternativeName>
        <fullName evidence="9">tRNA(m7G46)-methyltransferase</fullName>
    </alternativeName>
</protein>
<dbReference type="Pfam" id="PF02390">
    <property type="entry name" value="Methyltransf_4"/>
    <property type="match status" value="1"/>
</dbReference>
<evidence type="ECO:0000256" key="2">
    <source>
        <dbReference type="ARBA" id="ARBA00003015"/>
    </source>
</evidence>
<dbReference type="Proteomes" id="UP001321804">
    <property type="component" value="Chromosome"/>
</dbReference>
<evidence type="ECO:0000256" key="7">
    <source>
        <dbReference type="ARBA" id="ARBA00060552"/>
    </source>
</evidence>
<evidence type="ECO:0000256" key="9">
    <source>
        <dbReference type="HAMAP-Rule" id="MF_01057"/>
    </source>
</evidence>
<dbReference type="PANTHER" id="PTHR23417">
    <property type="entry name" value="3-DEOXY-D-MANNO-OCTULOSONIC-ACID TRANSFERASE/TRNA GUANINE-N 7 - -METHYLTRANSFERASE"/>
    <property type="match status" value="1"/>
</dbReference>
<proteinExistence type="inferred from homology"/>
<evidence type="ECO:0000256" key="3">
    <source>
        <dbReference type="ARBA" id="ARBA00022603"/>
    </source>
</evidence>
<dbReference type="PANTHER" id="PTHR23417:SF14">
    <property type="entry name" value="PENTACOTRIPEPTIDE-REPEAT REGION OF PRORP DOMAIN-CONTAINING PROTEIN"/>
    <property type="match status" value="1"/>
</dbReference>
<keyword evidence="3 9" id="KW-0489">Methyltransferase</keyword>
<evidence type="ECO:0000313" key="10">
    <source>
        <dbReference type="EMBL" id="BDR56400.1"/>
    </source>
</evidence>
<comment type="function">
    <text evidence="2 9">Catalyzes the formation of N(7)-methylguanine at position 46 (m7G46) in tRNA.</text>
</comment>
<sequence>MRMKRKPWADELYEQNQNFYKKFPYDIKGNWHNFFGNDKPIELEIGSGKGGFITQLAKIHPEKNFIALEINEMALAYLLRKQFELKLPNLFLIIGDAKEVDQYFEKQEINNIYLNFSDPWPKSRHEKRRLTSPGFLDRYQKILNKNGKLTFKTDNQSLFIYSIKTIANKSEAIIDKLTFDLHNSEFVKENVETEYEIKFSKKGAPIYMLEAHFKKGDKDE</sequence>
<dbReference type="NCBIfam" id="NF001080">
    <property type="entry name" value="PRK00121.2-2"/>
    <property type="match status" value="1"/>
</dbReference>
<dbReference type="InterPro" id="IPR055361">
    <property type="entry name" value="tRNA_methyltr_TrmB_bact"/>
</dbReference>
<accession>A0AAU9D9T2</accession>
<dbReference type="EMBL" id="AP026801">
    <property type="protein sequence ID" value="BDR56400.1"/>
    <property type="molecule type" value="Genomic_DNA"/>
</dbReference>
<dbReference type="CDD" id="cd02440">
    <property type="entry name" value="AdoMet_MTases"/>
    <property type="match status" value="1"/>
</dbReference>
<name>A0AAU9D9T2_9LACO</name>
<dbReference type="EC" id="2.1.1.33" evidence="9"/>
<evidence type="ECO:0000256" key="8">
    <source>
        <dbReference type="ARBA" id="ARBA00060767"/>
    </source>
</evidence>
<keyword evidence="4 9" id="KW-0808">Transferase</keyword>
<evidence type="ECO:0000256" key="5">
    <source>
        <dbReference type="ARBA" id="ARBA00022691"/>
    </source>
</evidence>
<evidence type="ECO:0000256" key="4">
    <source>
        <dbReference type="ARBA" id="ARBA00022679"/>
    </source>
</evidence>
<comment type="similarity">
    <text evidence="8 9">Belongs to the class I-like SAM-binding methyltransferase superfamily. TrmB family.</text>
</comment>
<organism evidence="10 11">
    <name type="scientific">Xylocopilactobacillus apis</name>
    <dbReference type="NCBI Taxonomy" id="2932183"/>
    <lineage>
        <taxon>Bacteria</taxon>
        <taxon>Bacillati</taxon>
        <taxon>Bacillota</taxon>
        <taxon>Bacilli</taxon>
        <taxon>Lactobacillales</taxon>
        <taxon>Lactobacillaceae</taxon>
        <taxon>Xylocopilactobacillus</taxon>
    </lineage>
</organism>
<gene>
    <name evidence="9 10" type="primary">trmB</name>
    <name evidence="10" type="ORF">KIMC2_09620</name>
</gene>
<feature type="binding site" evidence="9">
    <location>
        <position position="154"/>
    </location>
    <ligand>
        <name>substrate</name>
    </ligand>
</feature>
<feature type="region of interest" description="Interaction with RNA" evidence="9">
    <location>
        <begin position="124"/>
        <end position="129"/>
    </location>
</feature>
<dbReference type="InterPro" id="IPR029063">
    <property type="entry name" value="SAM-dependent_MTases_sf"/>
</dbReference>